<evidence type="ECO:0000256" key="1">
    <source>
        <dbReference type="ARBA" id="ARBA00004651"/>
    </source>
</evidence>
<keyword evidence="6 7" id="KW-0472">Membrane</keyword>
<evidence type="ECO:0000256" key="4">
    <source>
        <dbReference type="ARBA" id="ARBA00022692"/>
    </source>
</evidence>
<evidence type="ECO:0000313" key="9">
    <source>
        <dbReference type="Proteomes" id="UP001524587"/>
    </source>
</evidence>
<evidence type="ECO:0000313" key="8">
    <source>
        <dbReference type="EMBL" id="MCQ8277257.1"/>
    </source>
</evidence>
<gene>
    <name evidence="8" type="ORF">NFI95_02180</name>
</gene>
<comment type="subcellular location">
    <subcellularLocation>
        <location evidence="1">Cell membrane</location>
        <topology evidence="1">Multi-pass membrane protein</topology>
    </subcellularLocation>
</comment>
<evidence type="ECO:0000256" key="5">
    <source>
        <dbReference type="ARBA" id="ARBA00022989"/>
    </source>
</evidence>
<name>A0ABT1W306_9PROT</name>
<dbReference type="PANTHER" id="PTHR33452">
    <property type="entry name" value="OXIDOREDUCTASE CATD-RELATED"/>
    <property type="match status" value="1"/>
</dbReference>
<dbReference type="Pfam" id="PF07681">
    <property type="entry name" value="DoxX"/>
    <property type="match status" value="1"/>
</dbReference>
<evidence type="ECO:0000256" key="3">
    <source>
        <dbReference type="ARBA" id="ARBA00022475"/>
    </source>
</evidence>
<organism evidence="8 9">
    <name type="scientific">Endosaccharibacter trunci</name>
    <dbReference type="NCBI Taxonomy" id="2812733"/>
    <lineage>
        <taxon>Bacteria</taxon>
        <taxon>Pseudomonadati</taxon>
        <taxon>Pseudomonadota</taxon>
        <taxon>Alphaproteobacteria</taxon>
        <taxon>Acetobacterales</taxon>
        <taxon>Acetobacteraceae</taxon>
        <taxon>Endosaccharibacter</taxon>
    </lineage>
</organism>
<dbReference type="PANTHER" id="PTHR33452:SF4">
    <property type="entry name" value="BLL4328 PROTEIN"/>
    <property type="match status" value="1"/>
</dbReference>
<proteinExistence type="inferred from homology"/>
<accession>A0ABT1W306</accession>
<dbReference type="InterPro" id="IPR032808">
    <property type="entry name" value="DoxX"/>
</dbReference>
<feature type="transmembrane region" description="Helical" evidence="7">
    <location>
        <begin position="100"/>
        <end position="123"/>
    </location>
</feature>
<keyword evidence="9" id="KW-1185">Reference proteome</keyword>
<protein>
    <submittedName>
        <fullName evidence="8">DoxX family protein</fullName>
    </submittedName>
</protein>
<dbReference type="InterPro" id="IPR051907">
    <property type="entry name" value="DoxX-like_oxidoreductase"/>
</dbReference>
<keyword evidence="3" id="KW-1003">Cell membrane</keyword>
<comment type="similarity">
    <text evidence="2">Belongs to the DoxX family.</text>
</comment>
<evidence type="ECO:0000256" key="2">
    <source>
        <dbReference type="ARBA" id="ARBA00006679"/>
    </source>
</evidence>
<feature type="transmembrane region" description="Helical" evidence="7">
    <location>
        <begin position="45"/>
        <end position="65"/>
    </location>
</feature>
<feature type="transmembrane region" description="Helical" evidence="7">
    <location>
        <begin position="12"/>
        <end position="33"/>
    </location>
</feature>
<evidence type="ECO:0000256" key="7">
    <source>
        <dbReference type="SAM" id="Phobius"/>
    </source>
</evidence>
<dbReference type="EMBL" id="JAMSKV010000001">
    <property type="protein sequence ID" value="MCQ8277257.1"/>
    <property type="molecule type" value="Genomic_DNA"/>
</dbReference>
<keyword evidence="5 7" id="KW-1133">Transmembrane helix</keyword>
<sequence>MSAWSPRILSLLRIVAALLFMEHGLMKLFHFPIAQPGVPDPLPTLLVVAAVIEIAFGILLTLGLFTRAAGFIASGEMAAAYFLFHLPAGFWPGVNGGSEAILYCFIFFYLVFAGPGAWSIDALRAAGRVDRK</sequence>
<dbReference type="Proteomes" id="UP001524587">
    <property type="component" value="Unassembled WGS sequence"/>
</dbReference>
<dbReference type="RefSeq" id="WP_422862691.1">
    <property type="nucleotide sequence ID" value="NZ_JAMSKV010000001.1"/>
</dbReference>
<evidence type="ECO:0000256" key="6">
    <source>
        <dbReference type="ARBA" id="ARBA00023136"/>
    </source>
</evidence>
<keyword evidence="4 7" id="KW-0812">Transmembrane</keyword>
<comment type="caution">
    <text evidence="8">The sequence shown here is derived from an EMBL/GenBank/DDBJ whole genome shotgun (WGS) entry which is preliminary data.</text>
</comment>
<feature type="transmembrane region" description="Helical" evidence="7">
    <location>
        <begin position="77"/>
        <end position="94"/>
    </location>
</feature>
<reference evidence="8 9" key="1">
    <citation type="submission" date="2022-06" db="EMBL/GenBank/DDBJ databases">
        <title>Endosaccharibacter gen. nov., sp. nov., endophytic bacteria isolated from sugarcane.</title>
        <authorList>
            <person name="Pitiwittayakul N."/>
            <person name="Yukphan P."/>
            <person name="Charoenyingcharoen P."/>
            <person name="Tanasupawat S."/>
        </authorList>
    </citation>
    <scope>NUCLEOTIDE SEQUENCE [LARGE SCALE GENOMIC DNA]</scope>
    <source>
        <strain evidence="8 9">KSS8</strain>
    </source>
</reference>